<gene>
    <name evidence="1" type="ORF">BV25DRAFT_1820966</name>
</gene>
<protein>
    <submittedName>
        <fullName evidence="1">Uncharacterized protein</fullName>
    </submittedName>
</protein>
<dbReference type="EMBL" id="MU277193">
    <property type="protein sequence ID" value="KAI0066095.1"/>
    <property type="molecule type" value="Genomic_DNA"/>
</dbReference>
<evidence type="ECO:0000313" key="1">
    <source>
        <dbReference type="EMBL" id="KAI0066095.1"/>
    </source>
</evidence>
<keyword evidence="2" id="KW-1185">Reference proteome</keyword>
<dbReference type="Proteomes" id="UP000814140">
    <property type="component" value="Unassembled WGS sequence"/>
</dbReference>
<evidence type="ECO:0000313" key="2">
    <source>
        <dbReference type="Proteomes" id="UP000814140"/>
    </source>
</evidence>
<proteinExistence type="predicted"/>
<comment type="caution">
    <text evidence="1">The sequence shown here is derived from an EMBL/GenBank/DDBJ whole genome shotgun (WGS) entry which is preliminary data.</text>
</comment>
<accession>A0ACB8TC03</accession>
<organism evidence="1 2">
    <name type="scientific">Artomyces pyxidatus</name>
    <dbReference type="NCBI Taxonomy" id="48021"/>
    <lineage>
        <taxon>Eukaryota</taxon>
        <taxon>Fungi</taxon>
        <taxon>Dikarya</taxon>
        <taxon>Basidiomycota</taxon>
        <taxon>Agaricomycotina</taxon>
        <taxon>Agaricomycetes</taxon>
        <taxon>Russulales</taxon>
        <taxon>Auriscalpiaceae</taxon>
        <taxon>Artomyces</taxon>
    </lineage>
</organism>
<reference evidence="1" key="1">
    <citation type="submission" date="2021-03" db="EMBL/GenBank/DDBJ databases">
        <authorList>
            <consortium name="DOE Joint Genome Institute"/>
            <person name="Ahrendt S."/>
            <person name="Looney B.P."/>
            <person name="Miyauchi S."/>
            <person name="Morin E."/>
            <person name="Drula E."/>
            <person name="Courty P.E."/>
            <person name="Chicoki N."/>
            <person name="Fauchery L."/>
            <person name="Kohler A."/>
            <person name="Kuo A."/>
            <person name="Labutti K."/>
            <person name="Pangilinan J."/>
            <person name="Lipzen A."/>
            <person name="Riley R."/>
            <person name="Andreopoulos W."/>
            <person name="He G."/>
            <person name="Johnson J."/>
            <person name="Barry K.W."/>
            <person name="Grigoriev I.V."/>
            <person name="Nagy L."/>
            <person name="Hibbett D."/>
            <person name="Henrissat B."/>
            <person name="Matheny P.B."/>
            <person name="Labbe J."/>
            <person name="Martin F."/>
        </authorList>
    </citation>
    <scope>NUCLEOTIDE SEQUENCE</scope>
    <source>
        <strain evidence="1">HHB10654</strain>
    </source>
</reference>
<name>A0ACB8TC03_9AGAM</name>
<reference evidence="1" key="2">
    <citation type="journal article" date="2022" name="New Phytol.">
        <title>Evolutionary transition to the ectomycorrhizal habit in the genomes of a hyperdiverse lineage of mushroom-forming fungi.</title>
        <authorList>
            <person name="Looney B."/>
            <person name="Miyauchi S."/>
            <person name="Morin E."/>
            <person name="Drula E."/>
            <person name="Courty P.E."/>
            <person name="Kohler A."/>
            <person name="Kuo A."/>
            <person name="LaButti K."/>
            <person name="Pangilinan J."/>
            <person name="Lipzen A."/>
            <person name="Riley R."/>
            <person name="Andreopoulos W."/>
            <person name="He G."/>
            <person name="Johnson J."/>
            <person name="Nolan M."/>
            <person name="Tritt A."/>
            <person name="Barry K.W."/>
            <person name="Grigoriev I.V."/>
            <person name="Nagy L.G."/>
            <person name="Hibbett D."/>
            <person name="Henrissat B."/>
            <person name="Matheny P.B."/>
            <person name="Labbe J."/>
            <person name="Martin F.M."/>
        </authorList>
    </citation>
    <scope>NUCLEOTIDE SEQUENCE</scope>
    <source>
        <strain evidence="1">HHB10654</strain>
    </source>
</reference>
<sequence length="82" mass="8838">MRIHGQHPSVPGLLTVTLQASNLLAGRSHHSDHGHDELEQEAVGKCGTLIGRSPRWCGCITDSERRPGAREDAKTGYTVIPA</sequence>